<dbReference type="EMBL" id="JAKKPZ010000001">
    <property type="protein sequence ID" value="KAI1728892.1"/>
    <property type="molecule type" value="Genomic_DNA"/>
</dbReference>
<comment type="caution">
    <text evidence="2">The sequence shown here is derived from an EMBL/GenBank/DDBJ whole genome shotgun (WGS) entry which is preliminary data.</text>
</comment>
<protein>
    <submittedName>
        <fullName evidence="2">Uncharacterized protein</fullName>
    </submittedName>
</protein>
<keyword evidence="3" id="KW-1185">Reference proteome</keyword>
<dbReference type="Proteomes" id="UP001201812">
    <property type="component" value="Unassembled WGS sequence"/>
</dbReference>
<name>A0AAD4NEU8_9BILA</name>
<dbReference type="AlphaFoldDB" id="A0AAD4NEU8"/>
<feature type="region of interest" description="Disordered" evidence="1">
    <location>
        <begin position="54"/>
        <end position="88"/>
    </location>
</feature>
<evidence type="ECO:0000313" key="2">
    <source>
        <dbReference type="EMBL" id="KAI1728892.1"/>
    </source>
</evidence>
<accession>A0AAD4NEU8</accession>
<proteinExistence type="predicted"/>
<sequence length="88" mass="9223">MDAHGIRTVAQGGSNQRKGKLTITAAALLVLLHFSASPKTAGQAASRRVLSALGRSGHGCDVGKEREHAAASQPPKESQRGHKRQVAF</sequence>
<gene>
    <name evidence="2" type="ORF">DdX_01101</name>
</gene>
<reference evidence="2" key="1">
    <citation type="submission" date="2022-01" db="EMBL/GenBank/DDBJ databases">
        <title>Genome Sequence Resource for Two Populations of Ditylenchus destructor, the Migratory Endoparasitic Phytonematode.</title>
        <authorList>
            <person name="Zhang H."/>
            <person name="Lin R."/>
            <person name="Xie B."/>
        </authorList>
    </citation>
    <scope>NUCLEOTIDE SEQUENCE</scope>
    <source>
        <strain evidence="2">BazhouSP</strain>
    </source>
</reference>
<evidence type="ECO:0000313" key="3">
    <source>
        <dbReference type="Proteomes" id="UP001201812"/>
    </source>
</evidence>
<organism evidence="2 3">
    <name type="scientific">Ditylenchus destructor</name>
    <dbReference type="NCBI Taxonomy" id="166010"/>
    <lineage>
        <taxon>Eukaryota</taxon>
        <taxon>Metazoa</taxon>
        <taxon>Ecdysozoa</taxon>
        <taxon>Nematoda</taxon>
        <taxon>Chromadorea</taxon>
        <taxon>Rhabditida</taxon>
        <taxon>Tylenchina</taxon>
        <taxon>Tylenchomorpha</taxon>
        <taxon>Sphaerularioidea</taxon>
        <taxon>Anguinidae</taxon>
        <taxon>Anguininae</taxon>
        <taxon>Ditylenchus</taxon>
    </lineage>
</organism>
<evidence type="ECO:0000256" key="1">
    <source>
        <dbReference type="SAM" id="MobiDB-lite"/>
    </source>
</evidence>